<feature type="region of interest" description="Disordered" evidence="11">
    <location>
        <begin position="1237"/>
        <end position="1257"/>
    </location>
</feature>
<dbReference type="InterPro" id="IPR013760">
    <property type="entry name" value="Topo_IIA-like_dom_sf"/>
</dbReference>
<dbReference type="InterPro" id="IPR035516">
    <property type="entry name" value="Gyrase/topoIV_suA_C"/>
</dbReference>
<dbReference type="SUPFAM" id="SSF56719">
    <property type="entry name" value="Type II DNA topoisomerase"/>
    <property type="match status" value="2"/>
</dbReference>
<evidence type="ECO:0000256" key="6">
    <source>
        <dbReference type="ARBA" id="ARBA00023000"/>
    </source>
</evidence>
<dbReference type="Pfam" id="PF00521">
    <property type="entry name" value="DNA_topoisoIV"/>
    <property type="match status" value="2"/>
</dbReference>
<dbReference type="InterPro" id="IPR006691">
    <property type="entry name" value="GyrA/parC_rep"/>
</dbReference>
<dbReference type="RefSeq" id="WP_084743161.1">
    <property type="nucleotide sequence ID" value="NZ_FPJG01000006.1"/>
</dbReference>
<evidence type="ECO:0000256" key="11">
    <source>
        <dbReference type="SAM" id="MobiDB-lite"/>
    </source>
</evidence>
<evidence type="ECO:0000259" key="13">
    <source>
        <dbReference type="PROSITE" id="PS52040"/>
    </source>
</evidence>
<dbReference type="PANTHER" id="PTHR43493:SF5">
    <property type="entry name" value="DNA GYRASE SUBUNIT A, CHLOROPLASTIC_MITOCHONDRIAL"/>
    <property type="match status" value="1"/>
</dbReference>
<evidence type="ECO:0000313" key="15">
    <source>
        <dbReference type="Proteomes" id="UP000182740"/>
    </source>
</evidence>
<dbReference type="PRINTS" id="PR00379">
    <property type="entry name" value="INTEIN"/>
</dbReference>
<keyword evidence="6" id="KW-0651">Protein splicing</keyword>
<dbReference type="Gene3D" id="2.170.16.10">
    <property type="entry name" value="Hedgehog/Intein (Hint) domain"/>
    <property type="match status" value="2"/>
</dbReference>
<dbReference type="PROSITE" id="PS50817">
    <property type="entry name" value="INTEIN_N_TER"/>
    <property type="match status" value="1"/>
</dbReference>
<dbReference type="SMART" id="SM00434">
    <property type="entry name" value="TOP4c"/>
    <property type="match status" value="1"/>
</dbReference>
<proteinExistence type="inferred from homology"/>
<dbReference type="PANTHER" id="PTHR43493">
    <property type="entry name" value="DNA GYRASE/TOPOISOMERASE SUBUNIT A"/>
    <property type="match status" value="1"/>
</dbReference>
<sequence length="1257" mass="137873">MARRKAPTTRVDPSAFDSAGAQVFENPLKTEIEDSYLEYAYSVIHSRALPDARDGLKPVHRRILYSMNENGYRPTHAYVKSSRVVGDVMGRYHPHGDVAIYDAMVRMAQDFSLNVPLIDGHGNFGSPDDGPAASRYCLVGDTRIRLADGSSPRIADVVNLPADSEADADFEVLDKDGKAVQVDKVFNSGVHPTVRITTKSGFSLRGSENHPVLCLEAPMGVPMFQWKQLDEIKPGTIVCVARNAWSNVVPTAREYMLGVLAGAWASEGFASENRAGFNNADKHFFAEVLHAYDQIVGGKRYVSERQTRRDRKRIQELDVQEYAGGMDAFRASPLGEFIGHQAVDKVVPEFVWRSGPGVKRTFLMAAFEGDGGCRIAKDGFTIQYTSYSEQLASGLQELLAEFGVIAVHRRYTRAGGSVEHRLVVSGLRNVRAFAERVGFLKTKQAKLQELVRRSVLRPHRLSSDHVPFVAEYVRGALDFDRRGSGRKWLTQHNFDRMERWETERLRIIDRIKDTEVLATILPIMDSGYRFEEVTEAVAAAPAEVYSVRVTTEDHSFLAGGFVNHNTEARMSPEAMQLVGELGEETVDFRPNYDGSLQEPTVLPAAFPNLLVNGTSGIAVGMATNMIPHNLGEVIAAARWLITHPTATLDKLMEFVPGPDLPTGGSLLGLDEVRRAYETGRGVVRMRASVETGPLEGSRGRQAITVTELPYGVGPEKVIEKITDEVNKSKRLTGIADVKDLTDRENGTRLVIECKVGVNPQALLADLYRLTPLEQSFGINNLVLVDGQPRTLGLKELLEVFLRHRYDVVTRRTRYRRRKREERLHLVDGLLIALLNIDKVIRLIRESENAQAAKDGLMKRFKLSEIQATYILDTPLRRLTKYDRLELESEQDQLREEIAELTTILEDESVLKKLVSSELAKIAKDFSTERRTSLIDGDLKEVLAASKPSGPLEVADDPCQVILSATGLVARTAAESEEATETRRRNGRVKHDAVAAVVHTTARGQVLLVTSRGRAFKTDVLPLPVLPEQAGTVSLRGGMAAKELVPLEKGETVVGIAPLGEQAAGSPGLALGTRAGVVKVCAPEWPVRSDEFEVISLKDGDEVVGATWLTDGTETLAFVSSEASLLKYAASLVRPQGLKGGGMAGINLPSGASAVFFGAIRTDDDEHGEPLVITSTGQSVKVTPFSEYPAKGRATGGVRAQRFLKGETALRLAWIGPRPAGAARNGDPVELPEVDYRRDGSGHAHPGPDVVGHLIERD</sequence>
<evidence type="ECO:0000259" key="12">
    <source>
        <dbReference type="PROSITE" id="PS50819"/>
    </source>
</evidence>
<dbReference type="GO" id="GO:0005737">
    <property type="term" value="C:cytoplasm"/>
    <property type="evidence" value="ECO:0007669"/>
    <property type="project" value="TreeGrafter"/>
</dbReference>
<dbReference type="GO" id="GO:0003677">
    <property type="term" value="F:DNA binding"/>
    <property type="evidence" value="ECO:0007669"/>
    <property type="project" value="UniProtKB-UniRule"/>
</dbReference>
<dbReference type="PROSITE" id="PS50818">
    <property type="entry name" value="INTEIN_C_TER"/>
    <property type="match status" value="1"/>
</dbReference>
<dbReference type="EMBL" id="FPJG01000006">
    <property type="protein sequence ID" value="SFW92292.1"/>
    <property type="molecule type" value="Genomic_DNA"/>
</dbReference>
<evidence type="ECO:0000313" key="14">
    <source>
        <dbReference type="EMBL" id="SFW92292.1"/>
    </source>
</evidence>
<evidence type="ECO:0000256" key="3">
    <source>
        <dbReference type="ARBA" id="ARBA00012895"/>
    </source>
</evidence>
<protein>
    <recommendedName>
        <fullName evidence="3">DNA topoisomerase (ATP-hydrolyzing)</fullName>
        <ecNumber evidence="3">5.6.2.2</ecNumber>
    </recommendedName>
</protein>
<dbReference type="Pfam" id="PF03989">
    <property type="entry name" value="DNA_gyraseA_C"/>
    <property type="match status" value="1"/>
</dbReference>
<dbReference type="PROSITE" id="PS52040">
    <property type="entry name" value="TOPO_IIA"/>
    <property type="match status" value="1"/>
</dbReference>
<feature type="domain" description="DOD-type homing endonuclease" evidence="12">
    <location>
        <begin position="260"/>
        <end position="404"/>
    </location>
</feature>
<evidence type="ECO:0000256" key="10">
    <source>
        <dbReference type="PROSITE-ProRule" id="PRU01384"/>
    </source>
</evidence>
<evidence type="ECO:0000256" key="4">
    <source>
        <dbReference type="ARBA" id="ARBA00022490"/>
    </source>
</evidence>
<dbReference type="CDD" id="cd00187">
    <property type="entry name" value="TOP4c"/>
    <property type="match status" value="1"/>
</dbReference>
<dbReference type="Proteomes" id="UP000182740">
    <property type="component" value="Unassembled WGS sequence"/>
</dbReference>
<evidence type="ECO:0000256" key="5">
    <source>
        <dbReference type="ARBA" id="ARBA00022813"/>
    </source>
</evidence>
<keyword evidence="8 10" id="KW-0238">DNA-binding</keyword>
<dbReference type="GO" id="GO:0034335">
    <property type="term" value="F:DNA negative supercoiling activity"/>
    <property type="evidence" value="ECO:0007669"/>
    <property type="project" value="UniProtKB-ARBA"/>
</dbReference>
<dbReference type="InterPro" id="IPR006141">
    <property type="entry name" value="Intein_N"/>
</dbReference>
<dbReference type="OrthoDB" id="9806486at2"/>
<comment type="similarity">
    <text evidence="2">Belongs to the type II topoisomerase GyrA/ParC subunit family.</text>
</comment>
<evidence type="ECO:0000256" key="1">
    <source>
        <dbReference type="ARBA" id="ARBA00000185"/>
    </source>
</evidence>
<dbReference type="CDD" id="cd00081">
    <property type="entry name" value="Hint"/>
    <property type="match status" value="1"/>
</dbReference>
<dbReference type="InterPro" id="IPR030934">
    <property type="entry name" value="Intein_C"/>
</dbReference>
<dbReference type="InterPro" id="IPR004042">
    <property type="entry name" value="Intein_endonuc_central"/>
</dbReference>
<accession>A0A1K1T6X7</accession>
<keyword evidence="9 10" id="KW-0413">Isomerase</keyword>
<dbReference type="InterPro" id="IPR050220">
    <property type="entry name" value="Type_II_DNA_Topoisomerases"/>
</dbReference>
<dbReference type="GO" id="GO:0009330">
    <property type="term" value="C:DNA topoisomerase type II (double strand cut, ATP-hydrolyzing) complex"/>
    <property type="evidence" value="ECO:0007669"/>
    <property type="project" value="TreeGrafter"/>
</dbReference>
<dbReference type="InterPro" id="IPR013758">
    <property type="entry name" value="Topo_IIA_A/C_ab"/>
</dbReference>
<evidence type="ECO:0000256" key="2">
    <source>
        <dbReference type="ARBA" id="ARBA00008263"/>
    </source>
</evidence>
<dbReference type="STRING" id="546364.SAMN04489730_8520"/>
<evidence type="ECO:0000256" key="9">
    <source>
        <dbReference type="ARBA" id="ARBA00023235"/>
    </source>
</evidence>
<dbReference type="GO" id="GO:0006265">
    <property type="term" value="P:DNA topological change"/>
    <property type="evidence" value="ECO:0007669"/>
    <property type="project" value="UniProtKB-UniRule"/>
</dbReference>
<dbReference type="Gene3D" id="3.10.28.10">
    <property type="entry name" value="Homing endonucleases"/>
    <property type="match status" value="1"/>
</dbReference>
<dbReference type="Gene3D" id="2.120.10.90">
    <property type="entry name" value="DNA gyrase/topoisomerase IV, subunit A, C-terminal"/>
    <property type="match status" value="1"/>
</dbReference>
<keyword evidence="15" id="KW-1185">Reference proteome</keyword>
<dbReference type="FunFam" id="1.10.268.10:FF:000001">
    <property type="entry name" value="DNA gyrase subunit A"/>
    <property type="match status" value="1"/>
</dbReference>
<dbReference type="GO" id="GO:0004519">
    <property type="term" value="F:endonuclease activity"/>
    <property type="evidence" value="ECO:0007669"/>
    <property type="project" value="InterPro"/>
</dbReference>
<dbReference type="AlphaFoldDB" id="A0A1K1T6X7"/>
<dbReference type="Gene3D" id="3.30.1360.40">
    <property type="match status" value="1"/>
</dbReference>
<dbReference type="InterPro" id="IPR006142">
    <property type="entry name" value="INTEIN"/>
</dbReference>
<dbReference type="Pfam" id="PF14528">
    <property type="entry name" value="LAGLIDADG_3"/>
    <property type="match status" value="1"/>
</dbReference>
<dbReference type="InterPro" id="IPR027434">
    <property type="entry name" value="Homing_endonucl"/>
</dbReference>
<keyword evidence="7 10" id="KW-0799">Topoisomerase</keyword>
<dbReference type="NCBIfam" id="TIGR01445">
    <property type="entry name" value="intein_Nterm"/>
    <property type="match status" value="1"/>
</dbReference>
<keyword evidence="4" id="KW-0963">Cytoplasm</keyword>
<dbReference type="SUPFAM" id="SSF101904">
    <property type="entry name" value="GyrA/ParC C-terminal domain-like"/>
    <property type="match status" value="1"/>
</dbReference>
<dbReference type="InterPro" id="IPR004860">
    <property type="entry name" value="LAGLIDADG_dom"/>
</dbReference>
<dbReference type="PROSITE" id="PS50819">
    <property type="entry name" value="INTEIN_ENDONUCLEASE"/>
    <property type="match status" value="1"/>
</dbReference>
<gene>
    <name evidence="14" type="ORF">SAMN04489730_8520</name>
</gene>
<organism evidence="14 15">
    <name type="scientific">Amycolatopsis australiensis</name>
    <dbReference type="NCBI Taxonomy" id="546364"/>
    <lineage>
        <taxon>Bacteria</taxon>
        <taxon>Bacillati</taxon>
        <taxon>Actinomycetota</taxon>
        <taxon>Actinomycetes</taxon>
        <taxon>Pseudonocardiales</taxon>
        <taxon>Pseudonocardiaceae</taxon>
        <taxon>Amycolatopsis</taxon>
    </lineage>
</organism>
<dbReference type="GO" id="GO:0016539">
    <property type="term" value="P:intein-mediated protein splicing"/>
    <property type="evidence" value="ECO:0007669"/>
    <property type="project" value="InterPro"/>
</dbReference>
<comment type="catalytic activity">
    <reaction evidence="1 10">
        <text>ATP-dependent breakage, passage and rejoining of double-stranded DNA.</text>
        <dbReference type="EC" id="5.6.2.2"/>
    </reaction>
</comment>
<evidence type="ECO:0000256" key="8">
    <source>
        <dbReference type="ARBA" id="ARBA00023125"/>
    </source>
</evidence>
<dbReference type="InterPro" id="IPR002205">
    <property type="entry name" value="Topo_IIA_dom_A"/>
</dbReference>
<dbReference type="SMART" id="SM00306">
    <property type="entry name" value="HintN"/>
    <property type="match status" value="1"/>
</dbReference>
<dbReference type="SUPFAM" id="SSF55608">
    <property type="entry name" value="Homing endonucleases"/>
    <property type="match status" value="1"/>
</dbReference>
<name>A0A1K1T6X7_9PSEU</name>
<evidence type="ECO:0000256" key="7">
    <source>
        <dbReference type="ARBA" id="ARBA00023029"/>
    </source>
</evidence>
<dbReference type="Gene3D" id="1.10.268.10">
    <property type="entry name" value="Topoisomerase, domain 3"/>
    <property type="match status" value="1"/>
</dbReference>
<dbReference type="GO" id="GO:0005524">
    <property type="term" value="F:ATP binding"/>
    <property type="evidence" value="ECO:0007669"/>
    <property type="project" value="InterPro"/>
</dbReference>
<reference evidence="15" key="1">
    <citation type="submission" date="2016-11" db="EMBL/GenBank/DDBJ databases">
        <authorList>
            <person name="Varghese N."/>
            <person name="Submissions S."/>
        </authorList>
    </citation>
    <scope>NUCLEOTIDE SEQUENCE [LARGE SCALE GENOMIC DNA]</scope>
    <source>
        <strain evidence="15">DSM 44671</strain>
    </source>
</reference>
<keyword evidence="5" id="KW-0068">Autocatalytic cleavage</keyword>
<feature type="domain" description="Topo IIA-type catalytic" evidence="13">
    <location>
        <begin position="49"/>
        <end position="946"/>
    </location>
</feature>
<dbReference type="InterPro" id="IPR003587">
    <property type="entry name" value="Hint_dom_N"/>
</dbReference>
<dbReference type="InterPro" id="IPR013757">
    <property type="entry name" value="Topo_IIA_A_a_sf"/>
</dbReference>
<feature type="active site" description="O-(5'-phospho-DNA)-tyrosine intermediate" evidence="10">
    <location>
        <position position="136"/>
    </location>
</feature>
<dbReference type="InterPro" id="IPR036844">
    <property type="entry name" value="Hint_dom_sf"/>
</dbReference>
<dbReference type="Gene3D" id="3.90.199.10">
    <property type="entry name" value="Topoisomerase II, domain 5"/>
    <property type="match status" value="2"/>
</dbReference>
<dbReference type="EC" id="5.6.2.2" evidence="3"/>
<dbReference type="SUPFAM" id="SSF51294">
    <property type="entry name" value="Hedgehog/intein (Hint) domain"/>
    <property type="match status" value="1"/>
</dbReference>